<dbReference type="EMBL" id="CAACVS010000170">
    <property type="protein sequence ID" value="VEU38496.1"/>
    <property type="molecule type" value="Genomic_DNA"/>
</dbReference>
<proteinExistence type="predicted"/>
<dbReference type="Pfam" id="PF00227">
    <property type="entry name" value="Proteasome"/>
    <property type="match status" value="1"/>
</dbReference>
<dbReference type="InterPro" id="IPR023333">
    <property type="entry name" value="Proteasome_suB-type"/>
</dbReference>
<dbReference type="OrthoDB" id="204949at2759"/>
<dbReference type="Gene3D" id="3.60.20.10">
    <property type="entry name" value="Glutamine Phosphoribosylpyrophosphate, subunit 1, domain 1"/>
    <property type="match status" value="1"/>
</dbReference>
<dbReference type="GO" id="GO:0005839">
    <property type="term" value="C:proteasome core complex"/>
    <property type="evidence" value="ECO:0007669"/>
    <property type="project" value="InterPro"/>
</dbReference>
<dbReference type="Proteomes" id="UP000291116">
    <property type="component" value="Unassembled WGS sequence"/>
</dbReference>
<evidence type="ECO:0008006" key="3">
    <source>
        <dbReference type="Google" id="ProtNLM"/>
    </source>
</evidence>
<dbReference type="PANTHER" id="PTHR32194:SF10">
    <property type="entry name" value="PROTEASOME SUBUNIT BETA TYPE-3"/>
    <property type="match status" value="1"/>
</dbReference>
<accession>A0A448Z908</accession>
<dbReference type="InterPro" id="IPR029055">
    <property type="entry name" value="Ntn_hydrolases_N"/>
</dbReference>
<gene>
    <name evidence="1" type="ORF">PSNMU_V1.4_AUG-EV-PASAV3_0053400</name>
</gene>
<sequence length="136" mass="14833">MNGGSLLAMAGDGCVALAVDKRFGSGPQMVNIAPRHVWAAHPNLMLAFSGLEGDVQSLSEELQLEVAAKRNRALGFSVGGLKIGNEKGSNDEMDERRFRISPPALACLTSHVFLSYVPVLHQRRCMERRRRSGNQT</sequence>
<reference evidence="1 2" key="1">
    <citation type="submission" date="2019-01" db="EMBL/GenBank/DDBJ databases">
        <authorList>
            <person name="Ferrante I. M."/>
        </authorList>
    </citation>
    <scope>NUCLEOTIDE SEQUENCE [LARGE SCALE GENOMIC DNA]</scope>
    <source>
        <strain evidence="1 2">B856</strain>
    </source>
</reference>
<dbReference type="AlphaFoldDB" id="A0A448Z908"/>
<dbReference type="GO" id="GO:0051603">
    <property type="term" value="P:proteolysis involved in protein catabolic process"/>
    <property type="evidence" value="ECO:0007669"/>
    <property type="project" value="InterPro"/>
</dbReference>
<dbReference type="PANTHER" id="PTHR32194">
    <property type="entry name" value="METALLOPROTEASE TLDD"/>
    <property type="match status" value="1"/>
</dbReference>
<name>A0A448Z908_9STRA</name>
<dbReference type="SUPFAM" id="SSF56235">
    <property type="entry name" value="N-terminal nucleophile aminohydrolases (Ntn hydrolases)"/>
    <property type="match status" value="1"/>
</dbReference>
<dbReference type="GO" id="GO:0005737">
    <property type="term" value="C:cytoplasm"/>
    <property type="evidence" value="ECO:0007669"/>
    <property type="project" value="TreeGrafter"/>
</dbReference>
<evidence type="ECO:0000313" key="1">
    <source>
        <dbReference type="EMBL" id="VEU38496.1"/>
    </source>
</evidence>
<dbReference type="InterPro" id="IPR001353">
    <property type="entry name" value="Proteasome_sua/b"/>
</dbReference>
<evidence type="ECO:0000313" key="2">
    <source>
        <dbReference type="Proteomes" id="UP000291116"/>
    </source>
</evidence>
<protein>
    <recommendedName>
        <fullName evidence="3">Proteasome subunit beta</fullName>
    </recommendedName>
</protein>
<keyword evidence="2" id="KW-1185">Reference proteome</keyword>
<organism evidence="1 2">
    <name type="scientific">Pseudo-nitzschia multistriata</name>
    <dbReference type="NCBI Taxonomy" id="183589"/>
    <lineage>
        <taxon>Eukaryota</taxon>
        <taxon>Sar</taxon>
        <taxon>Stramenopiles</taxon>
        <taxon>Ochrophyta</taxon>
        <taxon>Bacillariophyta</taxon>
        <taxon>Bacillariophyceae</taxon>
        <taxon>Bacillariophycidae</taxon>
        <taxon>Bacillariales</taxon>
        <taxon>Bacillariaceae</taxon>
        <taxon>Pseudo-nitzschia</taxon>
    </lineage>
</organism>